<reference evidence="5" key="1">
    <citation type="submission" date="2025-08" db="UniProtKB">
        <authorList>
            <consortium name="Ensembl"/>
        </authorList>
    </citation>
    <scope>IDENTIFICATION</scope>
</reference>
<sequence>MTKQKAHIFPIPHPSSFPSSSQPAMSTKATTPNKPRMLRVSDARRALQSLLLGAEMAHKADIQTYSCGHLSPYALSQNQPHRRRTEEPIWEMSEVHDREKGEEEGLSPCPFTQRLQRQTKMAANIEKMTEAMFDFTVAKGLKPTVLKPGQHKSLTGTQRGTKGEEGEERERRRKTRLKMVLDTSELFLVKPSIASQTKPPGGVEGNQDRYWFTQSHLGGLTKKDQMRMMRHFDRQVLRKQDLRDRNWISGNKAAEVYEWKLEKELRRLSDQSCPSRDRLGVFSDVFNNVCEGSPVFRDILREIKTDYDLYLNSILDSQTSLEDLSELALLGGLAIVGAEDLEEAGNEVSRLGEEAQRALEENDRVRNQFQNVRDRVMEIPDDEGLHKEATVPGLLRPGEGPISFIDRVQPKRRQVWIMWEEVQLLQKELKEKMVSIITTGATERCIRDSKGEIMRLLASNERFRNTNKDLESNLNMILNRVTTSEDVKAEVWDKIWTALRHEDDRTQPLVN</sequence>
<feature type="compositionally biased region" description="Polar residues" evidence="3">
    <location>
        <begin position="22"/>
        <end position="33"/>
    </location>
</feature>
<dbReference type="Ensembl" id="ENSOKIT00005094508.1">
    <property type="protein sequence ID" value="ENSOKIP00005088412.1"/>
    <property type="gene ID" value="ENSOKIG00005038572.1"/>
</dbReference>
<feature type="coiled-coil region" evidence="2">
    <location>
        <begin position="453"/>
        <end position="480"/>
    </location>
</feature>
<feature type="region of interest" description="Disordered" evidence="3">
    <location>
        <begin position="146"/>
        <end position="172"/>
    </location>
</feature>
<name>A0A8C7JVV7_ONCKI</name>
<dbReference type="PANTHER" id="PTHR34916">
    <property type="entry name" value="GI:13385330"/>
    <property type="match status" value="1"/>
</dbReference>
<keyword evidence="6" id="KW-1185">Reference proteome</keyword>
<dbReference type="PANTHER" id="PTHR34916:SF1">
    <property type="entry name" value="GI:13385330"/>
    <property type="match status" value="1"/>
</dbReference>
<gene>
    <name evidence="5" type="primary">lg20h6orf118</name>
</gene>
<organism evidence="5 6">
    <name type="scientific">Oncorhynchus kisutch</name>
    <name type="common">Coho salmon</name>
    <name type="synonym">Salmo kisutch</name>
    <dbReference type="NCBI Taxonomy" id="8019"/>
    <lineage>
        <taxon>Eukaryota</taxon>
        <taxon>Metazoa</taxon>
        <taxon>Chordata</taxon>
        <taxon>Craniata</taxon>
        <taxon>Vertebrata</taxon>
        <taxon>Euteleostomi</taxon>
        <taxon>Actinopterygii</taxon>
        <taxon>Neopterygii</taxon>
        <taxon>Teleostei</taxon>
        <taxon>Protacanthopterygii</taxon>
        <taxon>Salmoniformes</taxon>
        <taxon>Salmonidae</taxon>
        <taxon>Salmoninae</taxon>
        <taxon>Oncorhynchus</taxon>
    </lineage>
</organism>
<feature type="coiled-coil region" evidence="2">
    <location>
        <begin position="341"/>
        <end position="375"/>
    </location>
</feature>
<proteinExistence type="predicted"/>
<reference evidence="5" key="2">
    <citation type="submission" date="2025-09" db="UniProtKB">
        <authorList>
            <consortium name="Ensembl"/>
        </authorList>
    </citation>
    <scope>IDENTIFICATION</scope>
</reference>
<dbReference type="Proteomes" id="UP000694557">
    <property type="component" value="Unassembled WGS sequence"/>
</dbReference>
<evidence type="ECO:0000259" key="4">
    <source>
        <dbReference type="Pfam" id="PF15739"/>
    </source>
</evidence>
<dbReference type="GeneTree" id="ENSGT00390000009877"/>
<evidence type="ECO:0000256" key="3">
    <source>
        <dbReference type="SAM" id="MobiDB-lite"/>
    </source>
</evidence>
<dbReference type="InterPro" id="IPR032755">
    <property type="entry name" value="TSNAXIP1_N"/>
</dbReference>
<evidence type="ECO:0000256" key="1">
    <source>
        <dbReference type="ARBA" id="ARBA00023054"/>
    </source>
</evidence>
<feature type="domain" description="Translin-associated factor X-interacting protein 1 N-terminal" evidence="4">
    <location>
        <begin position="259"/>
        <end position="366"/>
    </location>
</feature>
<feature type="compositionally biased region" description="Basic and acidic residues" evidence="3">
    <location>
        <begin position="161"/>
        <end position="170"/>
    </location>
</feature>
<feature type="region of interest" description="Disordered" evidence="3">
    <location>
        <begin position="1"/>
        <end position="36"/>
    </location>
</feature>
<accession>A0A8C7JVV7</accession>
<evidence type="ECO:0000313" key="5">
    <source>
        <dbReference type="Ensembl" id="ENSOKIP00005088412.1"/>
    </source>
</evidence>
<evidence type="ECO:0000256" key="2">
    <source>
        <dbReference type="SAM" id="Coils"/>
    </source>
</evidence>
<evidence type="ECO:0000313" key="6">
    <source>
        <dbReference type="Proteomes" id="UP000694557"/>
    </source>
</evidence>
<protein>
    <recommendedName>
        <fullName evidence="4">Translin-associated factor X-interacting protein 1 N-terminal domain-containing protein</fullName>
    </recommendedName>
</protein>
<dbReference type="Pfam" id="PF15739">
    <property type="entry name" value="TSNAXIP1_N"/>
    <property type="match status" value="1"/>
</dbReference>
<keyword evidence="1 2" id="KW-0175">Coiled coil</keyword>
<feature type="compositionally biased region" description="Low complexity" evidence="3">
    <location>
        <begin position="7"/>
        <end position="21"/>
    </location>
</feature>
<dbReference type="AlphaFoldDB" id="A0A8C7JVV7"/>